<proteinExistence type="predicted"/>
<protein>
    <submittedName>
        <fullName evidence="1">Uncharacterized protein</fullName>
    </submittedName>
</protein>
<accession>A0A1B8GA52</accession>
<evidence type="ECO:0000313" key="2">
    <source>
        <dbReference type="Proteomes" id="UP000091956"/>
    </source>
</evidence>
<dbReference type="GeneID" id="28843097"/>
<reference evidence="2" key="2">
    <citation type="journal article" date="2018" name="Nat. Commun.">
        <title>Extreme sensitivity to ultraviolet light in the fungal pathogen causing white-nose syndrome of bats.</title>
        <authorList>
            <person name="Palmer J.M."/>
            <person name="Drees K.P."/>
            <person name="Foster J.T."/>
            <person name="Lindner D.L."/>
        </authorList>
    </citation>
    <scope>NUCLEOTIDE SEQUENCE [LARGE SCALE GENOMIC DNA]</scope>
    <source>
        <strain evidence="2">UAMH 10579</strain>
    </source>
</reference>
<dbReference type="Proteomes" id="UP000091956">
    <property type="component" value="Unassembled WGS sequence"/>
</dbReference>
<keyword evidence="2" id="KW-1185">Reference proteome</keyword>
<reference evidence="1 2" key="1">
    <citation type="submission" date="2016-03" db="EMBL/GenBank/DDBJ databases">
        <title>Comparative genomics of Pseudogymnoascus destructans, the fungus causing white-nose syndrome of bats.</title>
        <authorList>
            <person name="Palmer J.M."/>
            <person name="Drees K.P."/>
            <person name="Foster J.T."/>
            <person name="Lindner D.L."/>
        </authorList>
    </citation>
    <scope>NUCLEOTIDE SEQUENCE [LARGE SCALE GENOMIC DNA]</scope>
    <source>
        <strain evidence="1 2">UAMH 10579</strain>
    </source>
</reference>
<gene>
    <name evidence="1" type="ORF">VE01_09711</name>
</gene>
<dbReference type="EMBL" id="KV460263">
    <property type="protein sequence ID" value="OBT92712.1"/>
    <property type="molecule type" value="Genomic_DNA"/>
</dbReference>
<sequence length="403" mass="45618">MGSAQAVLSVLILLLVIVRNHFPGRLFALLHRHRNLLTHPRLPAFIHRYPHLQAPPPHQPRIEPLVAIPQPPPRPPSLGHSPLGRLAPETIQLIAFFLPPSAAASFASTCLSIRLMTGTEYLASLRASPTELLSLLKYTAIDQPLDPITAVPPRLLCLYCNRLVPYMTLCSASPTPPCLEAYAQYHPYVPPTFRHQIFHTAMTLDQHDLCPYALLRNLKPCSTATTTYDGGITSQSAWEYRIVAGSLYQRTRVSMILPRDDGNYNPTVHPCPHSASYQNAMARKAAEVQEQVRQFPKLRAISDMVSCRRCRTVLRVGCRKFRGLGMGLFVTWWMDVGFANGRWEMGSGKREWTGWKDVWYTRKWAMDRFEHGCSSQRYFDFEGMDSLKDRRELLAAARSVLKG</sequence>
<organism evidence="1 2">
    <name type="scientific">Pseudogymnoascus verrucosus</name>
    <dbReference type="NCBI Taxonomy" id="342668"/>
    <lineage>
        <taxon>Eukaryota</taxon>
        <taxon>Fungi</taxon>
        <taxon>Dikarya</taxon>
        <taxon>Ascomycota</taxon>
        <taxon>Pezizomycotina</taxon>
        <taxon>Leotiomycetes</taxon>
        <taxon>Thelebolales</taxon>
        <taxon>Thelebolaceae</taxon>
        <taxon>Pseudogymnoascus</taxon>
    </lineage>
</organism>
<name>A0A1B8GA52_9PEZI</name>
<dbReference type="RefSeq" id="XP_018126445.1">
    <property type="nucleotide sequence ID" value="XM_018279123.2"/>
</dbReference>
<evidence type="ECO:0000313" key="1">
    <source>
        <dbReference type="EMBL" id="OBT92712.1"/>
    </source>
</evidence>
<dbReference type="AlphaFoldDB" id="A0A1B8GA52"/>
<dbReference type="OrthoDB" id="3439735at2759"/>